<dbReference type="SUPFAM" id="SSF81383">
    <property type="entry name" value="F-box domain"/>
    <property type="match status" value="1"/>
</dbReference>
<evidence type="ECO:0000313" key="4">
    <source>
        <dbReference type="Proteomes" id="UP001054252"/>
    </source>
</evidence>
<accession>A0AAV5J938</accession>
<feature type="domain" description="KIB1-4 beta-propeller" evidence="2">
    <location>
        <begin position="86"/>
        <end position="324"/>
    </location>
</feature>
<evidence type="ECO:0000313" key="3">
    <source>
        <dbReference type="EMBL" id="GKV07908.1"/>
    </source>
</evidence>
<sequence length="375" mass="42583">MKAGTSLKSGNKKTSKADSTWSQWSDLPMDLLTKISKGLSVADYLSFGHVCRNWRLVTAASKQEFLESQAPMVVVISSRAKKTCFFFDMSSRDTYRTVLPKFSGRVCVGISSGSLIMQSTDLMLTNPMTGQKLEFPRLLQPFPDRAWMSDRCILAFTMPHPDFLVVALSSRNQNLQFCRSRDHQWNFYSFEEKPWVFVDIIAFGSRIYALTNNSQIGVLSLKSPPTVALLELKGRPYLSPHVKLAASDEHLLVVDFMPTRWLHVYRIDLVSSQWVKVDDLGDQTLFLSYMIHLQCCRIRSATSWGGRPNCLYYLGYKTAECNVYSFAGALIESFPVVPANRLHAISALKGWYFPHDSQKMDYVWDDQFGAVLNNA</sequence>
<keyword evidence="4" id="KW-1185">Reference proteome</keyword>
<reference evidence="3 4" key="1">
    <citation type="journal article" date="2021" name="Commun. Biol.">
        <title>The genome of Shorea leprosula (Dipterocarpaceae) highlights the ecological relevance of drought in aseasonal tropical rainforests.</title>
        <authorList>
            <person name="Ng K.K.S."/>
            <person name="Kobayashi M.J."/>
            <person name="Fawcett J.A."/>
            <person name="Hatakeyama M."/>
            <person name="Paape T."/>
            <person name="Ng C.H."/>
            <person name="Ang C.C."/>
            <person name="Tnah L.H."/>
            <person name="Lee C.T."/>
            <person name="Nishiyama T."/>
            <person name="Sese J."/>
            <person name="O'Brien M.J."/>
            <person name="Copetti D."/>
            <person name="Mohd Noor M.I."/>
            <person name="Ong R.C."/>
            <person name="Putra M."/>
            <person name="Sireger I.Z."/>
            <person name="Indrioko S."/>
            <person name="Kosugi Y."/>
            <person name="Izuno A."/>
            <person name="Isagi Y."/>
            <person name="Lee S.L."/>
            <person name="Shimizu K.K."/>
        </authorList>
    </citation>
    <scope>NUCLEOTIDE SEQUENCE [LARGE SCALE GENOMIC DNA]</scope>
    <source>
        <strain evidence="3">214</strain>
    </source>
</reference>
<dbReference type="Pfam" id="PF03478">
    <property type="entry name" value="Beta-prop_KIB1-4"/>
    <property type="match status" value="1"/>
</dbReference>
<dbReference type="Gene3D" id="1.20.1280.50">
    <property type="match status" value="1"/>
</dbReference>
<comment type="caution">
    <text evidence="3">The sequence shown here is derived from an EMBL/GenBank/DDBJ whole genome shotgun (WGS) entry which is preliminary data.</text>
</comment>
<protein>
    <recommendedName>
        <fullName evidence="5">F-box domain-containing protein</fullName>
    </recommendedName>
</protein>
<dbReference type="Proteomes" id="UP001054252">
    <property type="component" value="Unassembled WGS sequence"/>
</dbReference>
<name>A0AAV5J938_9ROSI</name>
<dbReference type="InterPro" id="IPR036047">
    <property type="entry name" value="F-box-like_dom_sf"/>
</dbReference>
<proteinExistence type="predicted"/>
<evidence type="ECO:0000259" key="1">
    <source>
        <dbReference type="Pfam" id="PF00646"/>
    </source>
</evidence>
<evidence type="ECO:0000259" key="2">
    <source>
        <dbReference type="Pfam" id="PF03478"/>
    </source>
</evidence>
<dbReference type="InterPro" id="IPR001810">
    <property type="entry name" value="F-box_dom"/>
</dbReference>
<dbReference type="AlphaFoldDB" id="A0AAV5J938"/>
<evidence type="ECO:0008006" key="5">
    <source>
        <dbReference type="Google" id="ProtNLM"/>
    </source>
</evidence>
<feature type="domain" description="F-box" evidence="1">
    <location>
        <begin position="24"/>
        <end position="55"/>
    </location>
</feature>
<dbReference type="PANTHER" id="PTHR45463">
    <property type="entry name" value="OS09G0392200 PROTEIN"/>
    <property type="match status" value="1"/>
</dbReference>
<organism evidence="3 4">
    <name type="scientific">Rubroshorea leprosula</name>
    <dbReference type="NCBI Taxonomy" id="152421"/>
    <lineage>
        <taxon>Eukaryota</taxon>
        <taxon>Viridiplantae</taxon>
        <taxon>Streptophyta</taxon>
        <taxon>Embryophyta</taxon>
        <taxon>Tracheophyta</taxon>
        <taxon>Spermatophyta</taxon>
        <taxon>Magnoliopsida</taxon>
        <taxon>eudicotyledons</taxon>
        <taxon>Gunneridae</taxon>
        <taxon>Pentapetalae</taxon>
        <taxon>rosids</taxon>
        <taxon>malvids</taxon>
        <taxon>Malvales</taxon>
        <taxon>Dipterocarpaceae</taxon>
        <taxon>Rubroshorea</taxon>
    </lineage>
</organism>
<dbReference type="InterPro" id="IPR005174">
    <property type="entry name" value="KIB1-4_b-propeller"/>
</dbReference>
<dbReference type="Pfam" id="PF00646">
    <property type="entry name" value="F-box"/>
    <property type="match status" value="1"/>
</dbReference>
<gene>
    <name evidence="3" type="ORF">SLEP1_g19610</name>
</gene>
<dbReference type="EMBL" id="BPVZ01000028">
    <property type="protein sequence ID" value="GKV07908.1"/>
    <property type="molecule type" value="Genomic_DNA"/>
</dbReference>
<dbReference type="PANTHER" id="PTHR45463:SF8">
    <property type="entry name" value="OS09G0392200 PROTEIN"/>
    <property type="match status" value="1"/>
</dbReference>